<keyword evidence="4" id="KW-1185">Reference proteome</keyword>
<dbReference type="Pfam" id="PF04972">
    <property type="entry name" value="BON"/>
    <property type="match status" value="2"/>
</dbReference>
<proteinExistence type="predicted"/>
<keyword evidence="1" id="KW-0732">Signal</keyword>
<dbReference type="Proteomes" id="UP001139971">
    <property type="component" value="Unassembled WGS sequence"/>
</dbReference>
<evidence type="ECO:0000313" key="3">
    <source>
        <dbReference type="EMBL" id="MDC8011032.1"/>
    </source>
</evidence>
<feature type="signal peptide" evidence="1">
    <location>
        <begin position="1"/>
        <end position="23"/>
    </location>
</feature>
<evidence type="ECO:0000256" key="1">
    <source>
        <dbReference type="SAM" id="SignalP"/>
    </source>
</evidence>
<dbReference type="InterPro" id="IPR007055">
    <property type="entry name" value="BON_dom"/>
</dbReference>
<evidence type="ECO:0000259" key="2">
    <source>
        <dbReference type="PROSITE" id="PS50914"/>
    </source>
</evidence>
<dbReference type="InterPro" id="IPR051686">
    <property type="entry name" value="Lipoprotein_DolP"/>
</dbReference>
<dbReference type="PANTHER" id="PTHR34606:SF15">
    <property type="entry name" value="BON DOMAIN-CONTAINING PROTEIN"/>
    <property type="match status" value="1"/>
</dbReference>
<accession>A0A9X3YFP8</accession>
<comment type="caution">
    <text evidence="3">The sequence shown here is derived from an EMBL/GenBank/DDBJ whole genome shotgun (WGS) entry which is preliminary data.</text>
</comment>
<dbReference type="RefSeq" id="WP_263544451.1">
    <property type="nucleotide sequence ID" value="NZ_JAOVZO020000001.1"/>
</dbReference>
<gene>
    <name evidence="3" type="ORF">OD750_000570</name>
</gene>
<evidence type="ECO:0000313" key="4">
    <source>
        <dbReference type="Proteomes" id="UP001139971"/>
    </source>
</evidence>
<organism evidence="3 4">
    <name type="scientific">Tahibacter soli</name>
    <dbReference type="NCBI Taxonomy" id="2983605"/>
    <lineage>
        <taxon>Bacteria</taxon>
        <taxon>Pseudomonadati</taxon>
        <taxon>Pseudomonadota</taxon>
        <taxon>Gammaproteobacteria</taxon>
        <taxon>Lysobacterales</taxon>
        <taxon>Rhodanobacteraceae</taxon>
        <taxon>Tahibacter</taxon>
    </lineage>
</organism>
<feature type="domain" description="BON" evidence="2">
    <location>
        <begin position="44"/>
        <end position="112"/>
    </location>
</feature>
<dbReference type="PROSITE" id="PS50914">
    <property type="entry name" value="BON"/>
    <property type="match status" value="2"/>
</dbReference>
<protein>
    <submittedName>
        <fullName evidence="3">BON domain-containing protein</fullName>
    </submittedName>
</protein>
<feature type="domain" description="BON" evidence="2">
    <location>
        <begin position="138"/>
        <end position="205"/>
    </location>
</feature>
<reference evidence="3" key="1">
    <citation type="submission" date="2023-02" db="EMBL/GenBank/DDBJ databases">
        <title>Tahibacter soli sp. nov. isolated from soil.</title>
        <authorList>
            <person name="Baek J.H."/>
            <person name="Lee J.K."/>
            <person name="Choi D.G."/>
            <person name="Jeon C.O."/>
        </authorList>
    </citation>
    <scope>NUCLEOTIDE SEQUENCE</scope>
    <source>
        <strain evidence="3">BL</strain>
    </source>
</reference>
<sequence length="205" mass="21275">MITFAGLAIAQLSLAAAPMAARADASAAAAPVDTARARCDAVVDDGAMTTAILSRLSFNKAVDSADVRISTQRGVVEIRGLTRTEADKAEIAAAALDTYGVIRVNNRLDVAYWPPRTEGARQGAVSRDAARLSAQAKSDAWIASALRYTLSFSRAVDSCGIDVSSVDGIVHLRGKMADASGIERATALAVQTLGVRSVDASGLVR</sequence>
<feature type="chain" id="PRO_5041000410" evidence="1">
    <location>
        <begin position="24"/>
        <end position="205"/>
    </location>
</feature>
<dbReference type="PANTHER" id="PTHR34606">
    <property type="entry name" value="BON DOMAIN-CONTAINING PROTEIN"/>
    <property type="match status" value="1"/>
</dbReference>
<dbReference type="Gene3D" id="3.30.1340.30">
    <property type="match status" value="1"/>
</dbReference>
<dbReference type="AlphaFoldDB" id="A0A9X3YFP8"/>
<dbReference type="EMBL" id="JAOVZO020000001">
    <property type="protein sequence ID" value="MDC8011032.1"/>
    <property type="molecule type" value="Genomic_DNA"/>
</dbReference>
<name>A0A9X3YFP8_9GAMM</name>